<evidence type="ECO:0000313" key="6">
    <source>
        <dbReference type="Proteomes" id="UP000317648"/>
    </source>
</evidence>
<feature type="coiled-coil region" evidence="3">
    <location>
        <begin position="417"/>
        <end position="444"/>
    </location>
</feature>
<dbReference type="KEGG" id="lcre:Pla8534_45050"/>
<protein>
    <submittedName>
        <fullName evidence="5">Putative efflux pump outer membrane protein TtgC</fullName>
    </submittedName>
</protein>
<comment type="similarity">
    <text evidence="1 2">Belongs to the outer membrane factor (OMF) (TC 1.B.17) family.</text>
</comment>
<dbReference type="GO" id="GO:0015562">
    <property type="term" value="F:efflux transmembrane transporter activity"/>
    <property type="evidence" value="ECO:0007669"/>
    <property type="project" value="InterPro"/>
</dbReference>
<keyword evidence="6" id="KW-1185">Reference proteome</keyword>
<evidence type="ECO:0000256" key="3">
    <source>
        <dbReference type="SAM" id="Coils"/>
    </source>
</evidence>
<keyword evidence="2" id="KW-1134">Transmembrane beta strand</keyword>
<reference evidence="5 6" key="1">
    <citation type="submission" date="2019-02" db="EMBL/GenBank/DDBJ databases">
        <title>Deep-cultivation of Planctomycetes and their phenomic and genomic characterization uncovers novel biology.</title>
        <authorList>
            <person name="Wiegand S."/>
            <person name="Jogler M."/>
            <person name="Boedeker C."/>
            <person name="Pinto D."/>
            <person name="Vollmers J."/>
            <person name="Rivas-Marin E."/>
            <person name="Kohn T."/>
            <person name="Peeters S.H."/>
            <person name="Heuer A."/>
            <person name="Rast P."/>
            <person name="Oberbeckmann S."/>
            <person name="Bunk B."/>
            <person name="Jeske O."/>
            <person name="Meyerdierks A."/>
            <person name="Storesund J.E."/>
            <person name="Kallscheuer N."/>
            <person name="Luecker S."/>
            <person name="Lage O.M."/>
            <person name="Pohl T."/>
            <person name="Merkel B.J."/>
            <person name="Hornburger P."/>
            <person name="Mueller R.-W."/>
            <person name="Bruemmer F."/>
            <person name="Labrenz M."/>
            <person name="Spormann A.M."/>
            <person name="Op den Camp H."/>
            <person name="Overmann J."/>
            <person name="Amann R."/>
            <person name="Jetten M.S.M."/>
            <person name="Mascher T."/>
            <person name="Medema M.H."/>
            <person name="Devos D.P."/>
            <person name="Kaster A.-K."/>
            <person name="Ovreas L."/>
            <person name="Rohde M."/>
            <person name="Galperin M.Y."/>
            <person name="Jogler C."/>
        </authorList>
    </citation>
    <scope>NUCLEOTIDE SEQUENCE [LARGE SCALE GENOMIC DNA]</scope>
    <source>
        <strain evidence="5 6">Pla85_3_4</strain>
    </source>
</reference>
<accession>A0A518DXX1</accession>
<evidence type="ECO:0000313" key="5">
    <source>
        <dbReference type="EMBL" id="QDU96684.1"/>
    </source>
</evidence>
<dbReference type="PANTHER" id="PTHR30203">
    <property type="entry name" value="OUTER MEMBRANE CATION EFFLUX PROTEIN"/>
    <property type="match status" value="1"/>
</dbReference>
<feature type="region of interest" description="Disordered" evidence="4">
    <location>
        <begin position="502"/>
        <end position="533"/>
    </location>
</feature>
<dbReference type="RefSeq" id="WP_145055298.1">
    <property type="nucleotide sequence ID" value="NZ_CP036433.1"/>
</dbReference>
<name>A0A518DXX1_9BACT</name>
<dbReference type="EMBL" id="CP036433">
    <property type="protein sequence ID" value="QDU96684.1"/>
    <property type="molecule type" value="Genomic_DNA"/>
</dbReference>
<dbReference type="PANTHER" id="PTHR30203:SF31">
    <property type="entry name" value="RND EFFLUX SYSTEM, OUTER MEMBRANE LIPOPROTEIN, NODT"/>
    <property type="match status" value="1"/>
</dbReference>
<evidence type="ECO:0000256" key="1">
    <source>
        <dbReference type="ARBA" id="ARBA00007613"/>
    </source>
</evidence>
<dbReference type="OrthoDB" id="9783163at2"/>
<keyword evidence="2" id="KW-0732">Signal</keyword>
<dbReference type="InterPro" id="IPR003423">
    <property type="entry name" value="OMP_efflux"/>
</dbReference>
<dbReference type="AlphaFoldDB" id="A0A518DXX1"/>
<evidence type="ECO:0000256" key="4">
    <source>
        <dbReference type="SAM" id="MobiDB-lite"/>
    </source>
</evidence>
<dbReference type="InterPro" id="IPR010131">
    <property type="entry name" value="MdtP/NodT-like"/>
</dbReference>
<gene>
    <name evidence="5" type="primary">ttgC</name>
    <name evidence="5" type="ORF">Pla8534_45050</name>
</gene>
<dbReference type="NCBIfam" id="TIGR01845">
    <property type="entry name" value="outer_NodT"/>
    <property type="match status" value="1"/>
</dbReference>
<dbReference type="GO" id="GO:0005886">
    <property type="term" value="C:plasma membrane"/>
    <property type="evidence" value="ECO:0007669"/>
    <property type="project" value="UniProtKB-SubCell"/>
</dbReference>
<feature type="coiled-coil region" evidence="3">
    <location>
        <begin position="222"/>
        <end position="272"/>
    </location>
</feature>
<keyword evidence="2" id="KW-0812">Transmembrane</keyword>
<dbReference type="PROSITE" id="PS51257">
    <property type="entry name" value="PROKAR_LIPOPROTEIN"/>
    <property type="match status" value="1"/>
</dbReference>
<proteinExistence type="inferred from homology"/>
<keyword evidence="2" id="KW-0564">Palmitate</keyword>
<keyword evidence="2" id="KW-0449">Lipoprotein</keyword>
<dbReference type="Pfam" id="PF02321">
    <property type="entry name" value="OEP"/>
    <property type="match status" value="2"/>
</dbReference>
<feature type="signal peptide" evidence="2">
    <location>
        <begin position="1"/>
        <end position="18"/>
    </location>
</feature>
<comment type="subcellular location">
    <subcellularLocation>
        <location evidence="2">Cell membrane</location>
        <topology evidence="2">Lipid-anchor</topology>
    </subcellularLocation>
</comment>
<dbReference type="Gene3D" id="1.20.1600.10">
    <property type="entry name" value="Outer membrane efflux proteins (OEP)"/>
    <property type="match status" value="1"/>
</dbReference>
<dbReference type="Gene3D" id="2.20.200.10">
    <property type="entry name" value="Outer membrane efflux proteins (OEP)"/>
    <property type="match status" value="1"/>
</dbReference>
<organism evidence="5 6">
    <name type="scientific">Lignipirellula cremea</name>
    <dbReference type="NCBI Taxonomy" id="2528010"/>
    <lineage>
        <taxon>Bacteria</taxon>
        <taxon>Pseudomonadati</taxon>
        <taxon>Planctomycetota</taxon>
        <taxon>Planctomycetia</taxon>
        <taxon>Pirellulales</taxon>
        <taxon>Pirellulaceae</taxon>
        <taxon>Lignipirellula</taxon>
    </lineage>
</organism>
<keyword evidence="3" id="KW-0175">Coiled coil</keyword>
<sequence precursor="true">MRSLLRVLTLLLPLAVSGGCTSVKEYIQNGFEVGPDYRRPTAATADDWIDSKNPHIQVGAADNRNWWTVFRDPALDYLVLTAYQQNLTLREAGYRVAEARARRNVAAGNLFPQSQDVFGNYTRSQLSEQTATFTQFPSSAFPAGIGRLTNYSNFQLGGSLAWEVDFWGRFRRSVEAADARLDASVENYDDALVLLIAEVASTYVEMRTAEQRLQVARSNATLQEESARVANARLNAQAIDSEVDAPQANSNLARTRAAIELFKIQRRQAQNRLCVLMGMPPQDLLALLGESAVIPQAPETVVVDLPASLLWRRPDVRRAERLAAAESAEIGVAVSNLYPHISVNGTMQLEAAQFGNLFNGNAFAGTIGPAFRWDVLNYGRLINNIDLEDAQFRAQATTFQQTLLEANEEAENAIVAIRFYHAQIDQLERSVSQAQEAVRVTQAKYAAGDIDFNRVFTVEQLLTQQQDLLATARGNLAQSSIDLYRAVGGGWEIRLDPEAKIPRAPGFVPPTLEEPTLDLPEQIPAPQDDQEQP</sequence>
<keyword evidence="2" id="KW-0472">Membrane</keyword>
<dbReference type="SUPFAM" id="SSF56954">
    <property type="entry name" value="Outer membrane efflux proteins (OEP)"/>
    <property type="match status" value="1"/>
</dbReference>
<dbReference type="Proteomes" id="UP000317648">
    <property type="component" value="Chromosome"/>
</dbReference>
<evidence type="ECO:0000256" key="2">
    <source>
        <dbReference type="RuleBase" id="RU362097"/>
    </source>
</evidence>
<feature type="chain" id="PRO_5022248252" evidence="2">
    <location>
        <begin position="19"/>
        <end position="533"/>
    </location>
</feature>
<feature type="compositionally biased region" description="Low complexity" evidence="4">
    <location>
        <begin position="509"/>
        <end position="521"/>
    </location>
</feature>